<evidence type="ECO:0000259" key="3">
    <source>
        <dbReference type="PROSITE" id="PS51864"/>
    </source>
</evidence>
<dbReference type="PANTHER" id="PTHR10127">
    <property type="entry name" value="DISCOIDIN, CUB, EGF, LAMININ , AND ZINC METALLOPROTEASE DOMAIN CONTAINING"/>
    <property type="match status" value="1"/>
</dbReference>
<dbReference type="PRINTS" id="PR00480">
    <property type="entry name" value="ASTACIN"/>
</dbReference>
<evidence type="ECO:0000256" key="2">
    <source>
        <dbReference type="RuleBase" id="RU361183"/>
    </source>
</evidence>
<gene>
    <name evidence="4" type="primary">nas-4_6</name>
    <name evidence="4" type="ORF">g.411</name>
</gene>
<comment type="cofactor">
    <cofactor evidence="1 2">
        <name>Zn(2+)</name>
        <dbReference type="ChEBI" id="CHEBI:29105"/>
    </cofactor>
    <text evidence="1 2">Binds 1 zinc ion per subunit.</text>
</comment>
<feature type="non-terminal residue" evidence="4">
    <location>
        <position position="1"/>
    </location>
</feature>
<dbReference type="Pfam" id="PF01400">
    <property type="entry name" value="Astacin"/>
    <property type="match status" value="1"/>
</dbReference>
<keyword evidence="1 2" id="KW-0645">Protease</keyword>
<dbReference type="GO" id="GO:0004222">
    <property type="term" value="F:metalloendopeptidase activity"/>
    <property type="evidence" value="ECO:0007669"/>
    <property type="project" value="UniProtKB-UniRule"/>
</dbReference>
<dbReference type="MEROPS" id="M12.A09"/>
<dbReference type="EC" id="3.4.24.-" evidence="2"/>
<dbReference type="InterPro" id="IPR001506">
    <property type="entry name" value="Peptidase_M12A"/>
</dbReference>
<sequence>NNFNSYLIAVKNAHGLLTHRSLYRQETMKYLVGFLLLVLTKSTLTAPLSQPDHLDYDNAELIAGYFQGDIVLAPTQRNGHRNETLRWPNNIVYYKINDGYFDEAHRNHILRGIKIIEDLSCIRFQEATADQKYYVNITGKDGGCYSSIGWMNGVQHYNLQLYPLDTGCFRLGTIVHEFLHTLGFFHMQSAANRDEYVRIEFDNIEKGMEFNFEKYDEDYIDDYEEEYDYGSILHYHAYSFSVNGEKTIIPLKDEGAIIGQRRGMSKSDINKLNTMYRCPVTL</sequence>
<keyword evidence="1 2" id="KW-0482">Metalloprotease</keyword>
<proteinExistence type="predicted"/>
<dbReference type="InterPro" id="IPR006026">
    <property type="entry name" value="Peptidase_Metallo"/>
</dbReference>
<dbReference type="InterPro" id="IPR024079">
    <property type="entry name" value="MetalloPept_cat_dom_sf"/>
</dbReference>
<dbReference type="PANTHER" id="PTHR10127:SF814">
    <property type="entry name" value="MEPRIN A SUBUNIT BETA"/>
    <property type="match status" value="1"/>
</dbReference>
<feature type="active site" evidence="1">
    <location>
        <position position="177"/>
    </location>
</feature>
<name>A0A0A1XTE0_ZEUCU</name>
<dbReference type="AlphaFoldDB" id="A0A0A1XTE0"/>
<evidence type="ECO:0000256" key="1">
    <source>
        <dbReference type="PROSITE-ProRule" id="PRU01211"/>
    </source>
</evidence>
<feature type="binding site" evidence="1">
    <location>
        <position position="186"/>
    </location>
    <ligand>
        <name>Zn(2+)</name>
        <dbReference type="ChEBI" id="CHEBI:29105"/>
        <note>catalytic</note>
    </ligand>
</feature>
<dbReference type="GO" id="GO:0008270">
    <property type="term" value="F:zinc ion binding"/>
    <property type="evidence" value="ECO:0007669"/>
    <property type="project" value="UniProtKB-UniRule"/>
</dbReference>
<organism evidence="4">
    <name type="scientific">Zeugodacus cucurbitae</name>
    <name type="common">Melon fruit fly</name>
    <name type="synonym">Bactrocera cucurbitae</name>
    <dbReference type="NCBI Taxonomy" id="28588"/>
    <lineage>
        <taxon>Eukaryota</taxon>
        <taxon>Metazoa</taxon>
        <taxon>Ecdysozoa</taxon>
        <taxon>Arthropoda</taxon>
        <taxon>Hexapoda</taxon>
        <taxon>Insecta</taxon>
        <taxon>Pterygota</taxon>
        <taxon>Neoptera</taxon>
        <taxon>Endopterygota</taxon>
        <taxon>Diptera</taxon>
        <taxon>Brachycera</taxon>
        <taxon>Muscomorpha</taxon>
        <taxon>Tephritoidea</taxon>
        <taxon>Tephritidae</taxon>
        <taxon>Zeugodacus</taxon>
        <taxon>Zeugodacus</taxon>
    </lineage>
</organism>
<dbReference type="CDD" id="cd04280">
    <property type="entry name" value="ZnMc_astacin_like"/>
    <property type="match status" value="1"/>
</dbReference>
<dbReference type="Gene3D" id="3.40.390.10">
    <property type="entry name" value="Collagenase (Catalytic Domain)"/>
    <property type="match status" value="1"/>
</dbReference>
<dbReference type="GO" id="GO:0006508">
    <property type="term" value="P:proteolysis"/>
    <property type="evidence" value="ECO:0007669"/>
    <property type="project" value="UniProtKB-KW"/>
</dbReference>
<dbReference type="PROSITE" id="PS51864">
    <property type="entry name" value="ASTACIN"/>
    <property type="match status" value="1"/>
</dbReference>
<dbReference type="FunFam" id="3.40.390.10:FF:000037">
    <property type="entry name" value="Metalloendopeptidase"/>
    <property type="match status" value="1"/>
</dbReference>
<reference evidence="4" key="1">
    <citation type="submission" date="2014-11" db="EMBL/GenBank/DDBJ databases">
        <authorList>
            <person name="Geib S."/>
        </authorList>
    </citation>
    <scope>NUCLEOTIDE SEQUENCE</scope>
</reference>
<dbReference type="EMBL" id="GBXI01000374">
    <property type="protein sequence ID" value="JAD13918.1"/>
    <property type="molecule type" value="Transcribed_RNA"/>
</dbReference>
<dbReference type="InterPro" id="IPR034035">
    <property type="entry name" value="Astacin-like_dom"/>
</dbReference>
<keyword evidence="1 2" id="KW-0862">Zinc</keyword>
<keyword evidence="1 2" id="KW-0479">Metal-binding</keyword>
<reference evidence="4" key="2">
    <citation type="journal article" date="2015" name="Gigascience">
        <title>Reconstructing a comprehensive transcriptome assembly of a white-pupal translocated strain of the pest fruit fly Bactrocera cucurbitae.</title>
        <authorList>
            <person name="Sim S.B."/>
            <person name="Calla B."/>
            <person name="Hall B."/>
            <person name="DeRego T."/>
            <person name="Geib S.M."/>
        </authorList>
    </citation>
    <scope>NUCLEOTIDE SEQUENCE</scope>
</reference>
<evidence type="ECO:0000313" key="4">
    <source>
        <dbReference type="EMBL" id="JAD13918.1"/>
    </source>
</evidence>
<accession>A0A0A1XTE0</accession>
<keyword evidence="1 2" id="KW-0378">Hydrolase</keyword>
<feature type="binding site" evidence="1">
    <location>
        <position position="176"/>
    </location>
    <ligand>
        <name>Zn(2+)</name>
        <dbReference type="ChEBI" id="CHEBI:29105"/>
        <note>catalytic</note>
    </ligand>
</feature>
<comment type="caution">
    <text evidence="1">Lacks conserved residue(s) required for the propagation of feature annotation.</text>
</comment>
<dbReference type="SUPFAM" id="SSF55486">
    <property type="entry name" value="Metalloproteases ('zincins'), catalytic domain"/>
    <property type="match status" value="1"/>
</dbReference>
<protein>
    <recommendedName>
        <fullName evidence="2">Metalloendopeptidase</fullName>
        <ecNumber evidence="2">3.4.24.-</ecNumber>
    </recommendedName>
</protein>
<dbReference type="SMART" id="SM00235">
    <property type="entry name" value="ZnMc"/>
    <property type="match status" value="1"/>
</dbReference>
<feature type="domain" description="Peptidase M12A" evidence="3">
    <location>
        <begin position="78"/>
        <end position="279"/>
    </location>
</feature>
<feature type="binding site" evidence="1">
    <location>
        <position position="180"/>
    </location>
    <ligand>
        <name>Zn(2+)</name>
        <dbReference type="ChEBI" id="CHEBI:29105"/>
        <note>catalytic</note>
    </ligand>
</feature>